<dbReference type="Proteomes" id="UP000305883">
    <property type="component" value="Unassembled WGS sequence"/>
</dbReference>
<comment type="caution">
    <text evidence="2">The sequence shown here is derived from an EMBL/GenBank/DDBJ whole genome shotgun (WGS) entry which is preliminary data.</text>
</comment>
<keyword evidence="1" id="KW-0732">Signal</keyword>
<evidence type="ECO:0000313" key="2">
    <source>
        <dbReference type="EMBL" id="TIC95960.1"/>
    </source>
</evidence>
<feature type="signal peptide" evidence="1">
    <location>
        <begin position="1"/>
        <end position="21"/>
    </location>
</feature>
<accession>A0A4T0VTN1</accession>
<name>A0A4T0VTN1_9PEZI</name>
<organism evidence="2 3">
    <name type="scientific">Colletotrichum higginsianum</name>
    <dbReference type="NCBI Taxonomy" id="80884"/>
    <lineage>
        <taxon>Eukaryota</taxon>
        <taxon>Fungi</taxon>
        <taxon>Dikarya</taxon>
        <taxon>Ascomycota</taxon>
        <taxon>Pezizomycotina</taxon>
        <taxon>Sordariomycetes</taxon>
        <taxon>Hypocreomycetidae</taxon>
        <taxon>Glomerellales</taxon>
        <taxon>Glomerellaceae</taxon>
        <taxon>Colletotrichum</taxon>
        <taxon>Colletotrichum destructivum species complex</taxon>
    </lineage>
</organism>
<evidence type="ECO:0000313" key="3">
    <source>
        <dbReference type="Proteomes" id="UP000305883"/>
    </source>
</evidence>
<evidence type="ECO:0000256" key="1">
    <source>
        <dbReference type="SAM" id="SignalP"/>
    </source>
</evidence>
<dbReference type="EMBL" id="MWPZ01000006">
    <property type="protein sequence ID" value="TIC95960.1"/>
    <property type="molecule type" value="Genomic_DNA"/>
</dbReference>
<sequence length="166" mass="17715">MKFTIAATTLTVLGLVANANGAPTPKNLAIEPLADGNGKIADTLSMKAPASNPDAPTVADGFTQNETRAICQHRAYPVSQHYSVLSSPGMARVDDIAAVCGRLWSGLHHHAGCAAITEPSCGEHEYMEGVLEWHFSGSAFCNVGMVESAWWEATHNEHGRLECRDV</sequence>
<proteinExistence type="predicted"/>
<feature type="chain" id="PRO_5020801837" evidence="1">
    <location>
        <begin position="22"/>
        <end position="166"/>
    </location>
</feature>
<gene>
    <name evidence="2" type="ORF">CH35J_008304</name>
</gene>
<dbReference type="OrthoDB" id="4788795at2759"/>
<reference evidence="2 3" key="1">
    <citation type="journal article" date="2019" name="Genome Biol. Evol.">
        <title>Genomic Plasticity Mediated by Transposable Elements in the Plant Pathogenic Fungus Colletotrichum higginsianum.</title>
        <authorList>
            <person name="Tsushima A."/>
            <person name="Gan P."/>
            <person name="Kumakura N."/>
            <person name="Narusaka M."/>
            <person name="Takano Y."/>
            <person name="Narusaka Y."/>
            <person name="Shirasu K."/>
        </authorList>
    </citation>
    <scope>NUCLEOTIDE SEQUENCE [LARGE SCALE GENOMIC DNA]</scope>
    <source>
        <strain evidence="2 3">MAFF305635-RFP</strain>
    </source>
</reference>
<dbReference type="AlphaFoldDB" id="A0A4T0VTN1"/>
<protein>
    <submittedName>
        <fullName evidence="2">Uncharacterized protein</fullName>
    </submittedName>
</protein>